<dbReference type="Proteomes" id="UP000607311">
    <property type="component" value="Unassembled WGS sequence"/>
</dbReference>
<evidence type="ECO:0000313" key="12">
    <source>
        <dbReference type="Proteomes" id="UP000607311"/>
    </source>
</evidence>
<evidence type="ECO:0000256" key="6">
    <source>
        <dbReference type="ARBA" id="ARBA00023136"/>
    </source>
</evidence>
<reference evidence="11" key="1">
    <citation type="submission" date="2021-01" db="EMBL/GenBank/DDBJ databases">
        <title>Whole genome shotgun sequence of Verrucosispora sediminis NBRC 107745.</title>
        <authorList>
            <person name="Komaki H."/>
            <person name="Tamura T."/>
        </authorList>
    </citation>
    <scope>NUCLEOTIDE SEQUENCE</scope>
    <source>
        <strain evidence="11">NBRC 107745</strain>
    </source>
</reference>
<protein>
    <submittedName>
        <fullName evidence="11">ABC transporter permease</fullName>
    </submittedName>
</protein>
<gene>
    <name evidence="11" type="ORF">Vse01_50550</name>
</gene>
<feature type="transmembrane region" description="Helical" evidence="8">
    <location>
        <begin position="270"/>
        <end position="294"/>
    </location>
</feature>
<dbReference type="AlphaFoldDB" id="A0A9W5UVN0"/>
<dbReference type="GO" id="GO:0005886">
    <property type="term" value="C:plasma membrane"/>
    <property type="evidence" value="ECO:0007669"/>
    <property type="project" value="UniProtKB-SubCell"/>
</dbReference>
<keyword evidence="7" id="KW-0175">Coiled coil</keyword>
<proteinExistence type="predicted"/>
<feature type="domain" description="ABC transporter" evidence="9">
    <location>
        <begin position="333"/>
        <end position="580"/>
    </location>
</feature>
<feature type="transmembrane region" description="Helical" evidence="8">
    <location>
        <begin position="235"/>
        <end position="258"/>
    </location>
</feature>
<feature type="transmembrane region" description="Helical" evidence="8">
    <location>
        <begin position="12"/>
        <end position="34"/>
    </location>
</feature>
<evidence type="ECO:0000256" key="8">
    <source>
        <dbReference type="SAM" id="Phobius"/>
    </source>
</evidence>
<keyword evidence="5 8" id="KW-1133">Transmembrane helix</keyword>
<dbReference type="PROSITE" id="PS00211">
    <property type="entry name" value="ABC_TRANSPORTER_1"/>
    <property type="match status" value="1"/>
</dbReference>
<dbReference type="PROSITE" id="PS50929">
    <property type="entry name" value="ABC_TM1F"/>
    <property type="match status" value="1"/>
</dbReference>
<dbReference type="PANTHER" id="PTHR24221:SF646">
    <property type="entry name" value="HAEMOLYSIN SECRETION ATP-BINDING PROTEIN"/>
    <property type="match status" value="1"/>
</dbReference>
<feature type="coiled-coil region" evidence="7">
    <location>
        <begin position="166"/>
        <end position="193"/>
    </location>
</feature>
<feature type="transmembrane region" description="Helical" evidence="8">
    <location>
        <begin position="46"/>
        <end position="66"/>
    </location>
</feature>
<dbReference type="Gene3D" id="3.40.50.300">
    <property type="entry name" value="P-loop containing nucleotide triphosphate hydrolases"/>
    <property type="match status" value="1"/>
</dbReference>
<dbReference type="EMBL" id="BOPD01000038">
    <property type="protein sequence ID" value="GIJ35907.1"/>
    <property type="molecule type" value="Genomic_DNA"/>
</dbReference>
<comment type="subcellular location">
    <subcellularLocation>
        <location evidence="1">Cell membrane</location>
        <topology evidence="1">Multi-pass membrane protein</topology>
    </subcellularLocation>
</comment>
<evidence type="ECO:0000256" key="1">
    <source>
        <dbReference type="ARBA" id="ARBA00004651"/>
    </source>
</evidence>
<evidence type="ECO:0000256" key="3">
    <source>
        <dbReference type="ARBA" id="ARBA00022741"/>
    </source>
</evidence>
<evidence type="ECO:0000256" key="5">
    <source>
        <dbReference type="ARBA" id="ARBA00022989"/>
    </source>
</evidence>
<feature type="transmembrane region" description="Helical" evidence="8">
    <location>
        <begin position="151"/>
        <end position="169"/>
    </location>
</feature>
<evidence type="ECO:0000313" key="11">
    <source>
        <dbReference type="EMBL" id="GIJ35907.1"/>
    </source>
</evidence>
<keyword evidence="3" id="KW-0547">Nucleotide-binding</keyword>
<sequence>MLGLAARLDRGRLIRSGVLMLLGYAATPFIALGLRDLTNAALSGDVSAATIAALVVAVLLTFELMLGHFAHLSYFEVGELAEVALNEELLRHVNAGHGLERVDDPEFADGVTMVQEELVRTRVALEAVLQLGGLLLQVLVTTVVLAMLNPWLLLLPVAALAPVFIGKRAQATIDAAKENAAETTRQARHLLELATTPAAIKEIRLFHGEQELLRRHERAWSASTRLLWRAHRRAATLRSAGQSVFALAYGGAVVLIISQVRDGRADVGDVVLVITLAVQVAVQVASALNLLALLQGVGRTVARLTRLRRSTGAAATVGTESSGVVPERLNDGIVLENVSFHYPGTDRLVLRDINLRLPAGGSVAIVGENGAGKSTLVKLLCGLYQPVSGRILLDHGDLADVPDDEWRKRVAPLFQDFARFELLVRESVGLGDVARVEDRDAVADAVDRAEAGGAVAAVPGGLDGLLGKGYGDGAELSGGQWQRLGLARTMMRDRPLLLVLDEPAAALDAAAEHAIFERYRDSAGRVGAVNGGVTLFVSHRFSTVRMADLIVVLDGGRVAESGSHAELMARGGLYAELFGMQARVST</sequence>
<dbReference type="InterPro" id="IPR039421">
    <property type="entry name" value="Type_1_exporter"/>
</dbReference>
<accession>A0A9W5UVN0</accession>
<dbReference type="PROSITE" id="PS50893">
    <property type="entry name" value="ABC_TRANSPORTER_2"/>
    <property type="match status" value="1"/>
</dbReference>
<dbReference type="CDD" id="cd03228">
    <property type="entry name" value="ABCC_MRP_Like"/>
    <property type="match status" value="1"/>
</dbReference>
<evidence type="ECO:0000259" key="9">
    <source>
        <dbReference type="PROSITE" id="PS50893"/>
    </source>
</evidence>
<keyword evidence="2 8" id="KW-0812">Transmembrane</keyword>
<evidence type="ECO:0000259" key="10">
    <source>
        <dbReference type="PROSITE" id="PS50929"/>
    </source>
</evidence>
<dbReference type="InterPro" id="IPR011527">
    <property type="entry name" value="ABC1_TM_dom"/>
</dbReference>
<evidence type="ECO:0000256" key="4">
    <source>
        <dbReference type="ARBA" id="ARBA00022840"/>
    </source>
</evidence>
<keyword evidence="6 8" id="KW-0472">Membrane</keyword>
<feature type="transmembrane region" description="Helical" evidence="8">
    <location>
        <begin position="123"/>
        <end position="145"/>
    </location>
</feature>
<evidence type="ECO:0000256" key="2">
    <source>
        <dbReference type="ARBA" id="ARBA00022692"/>
    </source>
</evidence>
<dbReference type="Pfam" id="PF00664">
    <property type="entry name" value="ABC_membrane"/>
    <property type="match status" value="1"/>
</dbReference>
<dbReference type="Pfam" id="PF00005">
    <property type="entry name" value="ABC_tran"/>
    <property type="match status" value="1"/>
</dbReference>
<keyword evidence="12" id="KW-1185">Reference proteome</keyword>
<dbReference type="InterPro" id="IPR027417">
    <property type="entry name" value="P-loop_NTPase"/>
</dbReference>
<dbReference type="SUPFAM" id="SSF52540">
    <property type="entry name" value="P-loop containing nucleoside triphosphate hydrolases"/>
    <property type="match status" value="1"/>
</dbReference>
<dbReference type="Gene3D" id="1.20.1560.10">
    <property type="entry name" value="ABC transporter type 1, transmembrane domain"/>
    <property type="match status" value="1"/>
</dbReference>
<organism evidence="11 12">
    <name type="scientific">Micromonospora sediminimaris</name>
    <dbReference type="NCBI Taxonomy" id="547162"/>
    <lineage>
        <taxon>Bacteria</taxon>
        <taxon>Bacillati</taxon>
        <taxon>Actinomycetota</taxon>
        <taxon>Actinomycetes</taxon>
        <taxon>Micromonosporales</taxon>
        <taxon>Micromonosporaceae</taxon>
        <taxon>Micromonospora</taxon>
    </lineage>
</organism>
<dbReference type="SUPFAM" id="SSF90123">
    <property type="entry name" value="ABC transporter transmembrane region"/>
    <property type="match status" value="1"/>
</dbReference>
<feature type="domain" description="ABC transmembrane type-1" evidence="10">
    <location>
        <begin position="16"/>
        <end position="296"/>
    </location>
</feature>
<evidence type="ECO:0000256" key="7">
    <source>
        <dbReference type="SAM" id="Coils"/>
    </source>
</evidence>
<dbReference type="GO" id="GO:0034040">
    <property type="term" value="F:ATPase-coupled lipid transmembrane transporter activity"/>
    <property type="evidence" value="ECO:0007669"/>
    <property type="project" value="TreeGrafter"/>
</dbReference>
<dbReference type="InterPro" id="IPR003439">
    <property type="entry name" value="ABC_transporter-like_ATP-bd"/>
</dbReference>
<dbReference type="GO" id="GO:0140359">
    <property type="term" value="F:ABC-type transporter activity"/>
    <property type="evidence" value="ECO:0007669"/>
    <property type="project" value="InterPro"/>
</dbReference>
<comment type="caution">
    <text evidence="11">The sequence shown here is derived from an EMBL/GenBank/DDBJ whole genome shotgun (WGS) entry which is preliminary data.</text>
</comment>
<dbReference type="InterPro" id="IPR003593">
    <property type="entry name" value="AAA+_ATPase"/>
</dbReference>
<name>A0A9W5UVN0_9ACTN</name>
<dbReference type="GO" id="GO:0005524">
    <property type="term" value="F:ATP binding"/>
    <property type="evidence" value="ECO:0007669"/>
    <property type="project" value="UniProtKB-KW"/>
</dbReference>
<dbReference type="PANTHER" id="PTHR24221">
    <property type="entry name" value="ATP-BINDING CASSETTE SUB-FAMILY B"/>
    <property type="match status" value="1"/>
</dbReference>
<dbReference type="InterPro" id="IPR017871">
    <property type="entry name" value="ABC_transporter-like_CS"/>
</dbReference>
<keyword evidence="4" id="KW-0067">ATP-binding</keyword>
<dbReference type="SMART" id="SM00382">
    <property type="entry name" value="AAA"/>
    <property type="match status" value="1"/>
</dbReference>
<dbReference type="InterPro" id="IPR036640">
    <property type="entry name" value="ABC1_TM_sf"/>
</dbReference>
<dbReference type="GO" id="GO:0016887">
    <property type="term" value="F:ATP hydrolysis activity"/>
    <property type="evidence" value="ECO:0007669"/>
    <property type="project" value="InterPro"/>
</dbReference>